<proteinExistence type="predicted"/>
<gene>
    <name evidence="2" type="ORF">CIPAW_08G155800</name>
</gene>
<evidence type="ECO:0000259" key="1">
    <source>
        <dbReference type="PROSITE" id="PS51186"/>
    </source>
</evidence>
<evidence type="ECO:0000313" key="2">
    <source>
        <dbReference type="EMBL" id="KAG6645909.1"/>
    </source>
</evidence>
<dbReference type="Pfam" id="PF00583">
    <property type="entry name" value="Acetyltransf_1"/>
    <property type="match status" value="1"/>
</dbReference>
<dbReference type="EMBL" id="CM031816">
    <property type="protein sequence ID" value="KAG6645909.1"/>
    <property type="molecule type" value="Genomic_DNA"/>
</dbReference>
<evidence type="ECO:0000313" key="3">
    <source>
        <dbReference type="Proteomes" id="UP000811609"/>
    </source>
</evidence>
<organism evidence="2 3">
    <name type="scientific">Carya illinoinensis</name>
    <name type="common">Pecan</name>
    <dbReference type="NCBI Taxonomy" id="32201"/>
    <lineage>
        <taxon>Eukaryota</taxon>
        <taxon>Viridiplantae</taxon>
        <taxon>Streptophyta</taxon>
        <taxon>Embryophyta</taxon>
        <taxon>Tracheophyta</taxon>
        <taxon>Spermatophyta</taxon>
        <taxon>Magnoliopsida</taxon>
        <taxon>eudicotyledons</taxon>
        <taxon>Gunneridae</taxon>
        <taxon>Pentapetalae</taxon>
        <taxon>rosids</taxon>
        <taxon>fabids</taxon>
        <taxon>Fagales</taxon>
        <taxon>Juglandaceae</taxon>
        <taxon>Carya</taxon>
    </lineage>
</organism>
<dbReference type="InterPro" id="IPR000182">
    <property type="entry name" value="GNAT_dom"/>
</dbReference>
<dbReference type="PANTHER" id="PTHR13355">
    <property type="entry name" value="GLUCOSAMINE 6-PHOSPHATE N-ACETYLTRANSFERASE"/>
    <property type="match status" value="1"/>
</dbReference>
<reference evidence="2" key="1">
    <citation type="submission" date="2020-12" db="EMBL/GenBank/DDBJ databases">
        <title>WGS assembly of Carya illinoinensis cv. Pawnee.</title>
        <authorList>
            <person name="Platts A."/>
            <person name="Shu S."/>
            <person name="Wright S."/>
            <person name="Barry K."/>
            <person name="Edger P."/>
            <person name="Pires J.C."/>
            <person name="Schmutz J."/>
        </authorList>
    </citation>
    <scope>NUCLEOTIDE SEQUENCE</scope>
    <source>
        <tissue evidence="2">Leaf</tissue>
    </source>
</reference>
<dbReference type="CDD" id="cd04301">
    <property type="entry name" value="NAT_SF"/>
    <property type="match status" value="1"/>
</dbReference>
<dbReference type="PANTHER" id="PTHR13355:SF15">
    <property type="entry name" value="GCN5-RELATED N-ACETYLTRANSFERASE 3, CHLOROPLASTIC"/>
    <property type="match status" value="1"/>
</dbReference>
<name>A0A8T1PN79_CARIL</name>
<accession>A0A8T1PN79</accession>
<sequence>MDFVFGGCVQQIQQAYPSRCMELRWVSSRRKRIIDKEKRVLLPKKPLIPPALVPIYISTTPSHINPEELKDLYSASNHSCHRFPSYVDSEGTVRVEPVDIHKLNVALSHSSVLVSVFCKPTDVLCATETWSSSSSSSSSSSLEDLIKPRKTLGLGDLFQKVLPVTPSNGQLVGFGRAVSDFGLTASIYDIMVIPSLRGMGIGRIIVKRIVRMLANSDVYDISAVCSENERLFFKACGFGDDILCSTTMIYSRNASTSHQGNQIVTRAGRKLLVAPPHREAP</sequence>
<comment type="caution">
    <text evidence="2">The sequence shown here is derived from an EMBL/GenBank/DDBJ whole genome shotgun (WGS) entry which is preliminary data.</text>
</comment>
<keyword evidence="3" id="KW-1185">Reference proteome</keyword>
<dbReference type="PROSITE" id="PS51186">
    <property type="entry name" value="GNAT"/>
    <property type="match status" value="1"/>
</dbReference>
<dbReference type="GO" id="GO:0008080">
    <property type="term" value="F:N-acetyltransferase activity"/>
    <property type="evidence" value="ECO:0007669"/>
    <property type="project" value="TreeGrafter"/>
</dbReference>
<dbReference type="InterPro" id="IPR039143">
    <property type="entry name" value="GNPNAT1-like"/>
</dbReference>
<dbReference type="AlphaFoldDB" id="A0A8T1PN79"/>
<protein>
    <recommendedName>
        <fullName evidence="1">N-acetyltransferase domain-containing protein</fullName>
    </recommendedName>
</protein>
<dbReference type="Proteomes" id="UP000811609">
    <property type="component" value="Chromosome 8"/>
</dbReference>
<feature type="domain" description="N-acetyltransferase" evidence="1">
    <location>
        <begin position="113"/>
        <end position="255"/>
    </location>
</feature>